<sequence>MSAPRKLIGFVVGLVVVFAVSFGIGSAVTINSVPAEGHDAGHVADHGSAYTLQLEEIALPSGTAVPLRFRIADGTGAPVTEYVESHEKLLHLIVVRRDLADYQHVHPVLDDSGTWSVPLNLTEPGDYRVFADFVPADGRAVTLGADMTVAGRYAPQPLPAPSGTATVDGYTVTLTGVANVGRPSELTLSVSRDGKPVNDLQPYLGAYGHLVAVRASDLGYLHVHPMSDAADPATAPGPQIAFHTTLPSAGEYRMFLDFKHRDAVHTAEFTVEGAP</sequence>
<evidence type="ECO:0008006" key="3">
    <source>
        <dbReference type="Google" id="ProtNLM"/>
    </source>
</evidence>
<organism evidence="1 2">
    <name type="scientific">Mycolicibacterium septicum DSM 44393</name>
    <dbReference type="NCBI Taxonomy" id="1341646"/>
    <lineage>
        <taxon>Bacteria</taxon>
        <taxon>Bacillati</taxon>
        <taxon>Actinomycetota</taxon>
        <taxon>Actinomycetes</taxon>
        <taxon>Mycobacteriales</taxon>
        <taxon>Mycobacteriaceae</taxon>
        <taxon>Mycolicibacterium</taxon>
    </lineage>
</organism>
<proteinExistence type="predicted"/>
<accession>A0A7X6RY71</accession>
<dbReference type="AlphaFoldDB" id="A0A7X6RY71"/>
<comment type="caution">
    <text evidence="1">The sequence shown here is derived from an EMBL/GenBank/DDBJ whole genome shotgun (WGS) entry which is preliminary data.</text>
</comment>
<evidence type="ECO:0000313" key="1">
    <source>
        <dbReference type="EMBL" id="NKZ14228.1"/>
    </source>
</evidence>
<reference evidence="1 2" key="1">
    <citation type="submission" date="2020-04" db="EMBL/GenBank/DDBJ databases">
        <title>MicrobeNet Type strains.</title>
        <authorList>
            <person name="Nicholson A.C."/>
        </authorList>
    </citation>
    <scope>NUCLEOTIDE SEQUENCE [LARGE SCALE GENOMIC DNA]</scope>
    <source>
        <strain evidence="1 2">ATCC 700731</strain>
    </source>
</reference>
<protein>
    <recommendedName>
        <fullName evidence="3">Secreted protein</fullName>
    </recommendedName>
</protein>
<dbReference type="Proteomes" id="UP000518188">
    <property type="component" value="Unassembled WGS sequence"/>
</dbReference>
<gene>
    <name evidence="1" type="ORF">HGA11_24905</name>
</gene>
<name>A0A7X6RY71_9MYCO</name>
<dbReference type="RefSeq" id="WP_044519703.1">
    <property type="nucleotide sequence ID" value="NZ_HG322952.1"/>
</dbReference>
<evidence type="ECO:0000313" key="2">
    <source>
        <dbReference type="Proteomes" id="UP000518188"/>
    </source>
</evidence>
<dbReference type="EMBL" id="JAAXPJ010000011">
    <property type="protein sequence ID" value="NKZ14228.1"/>
    <property type="molecule type" value="Genomic_DNA"/>
</dbReference>